<accession>A0A5E6MFE7</accession>
<dbReference type="Pfam" id="PF22422">
    <property type="entry name" value="MGH1-like_GH"/>
    <property type="match status" value="1"/>
</dbReference>
<organism evidence="3 4">
    <name type="scientific">Methylacidimicrobium cyclopophantes</name>
    <dbReference type="NCBI Taxonomy" id="1041766"/>
    <lineage>
        <taxon>Bacteria</taxon>
        <taxon>Pseudomonadati</taxon>
        <taxon>Verrucomicrobiota</taxon>
        <taxon>Methylacidimicrobium</taxon>
    </lineage>
</organism>
<dbReference type="EMBL" id="CABFUZ020000203">
    <property type="protein sequence ID" value="VVM07830.1"/>
    <property type="molecule type" value="Genomic_DNA"/>
</dbReference>
<dbReference type="RefSeq" id="WP_142525775.1">
    <property type="nucleotide sequence ID" value="NZ_CABFUZ020000203.1"/>
</dbReference>
<dbReference type="SUPFAM" id="SSF48208">
    <property type="entry name" value="Six-hairpin glycosidases"/>
    <property type="match status" value="1"/>
</dbReference>
<proteinExistence type="predicted"/>
<evidence type="ECO:0008006" key="5">
    <source>
        <dbReference type="Google" id="ProtNLM"/>
    </source>
</evidence>
<dbReference type="Gene3D" id="1.50.10.10">
    <property type="match status" value="1"/>
</dbReference>
<dbReference type="InterPro" id="IPR032856">
    <property type="entry name" value="GDE_N_bis"/>
</dbReference>
<evidence type="ECO:0000313" key="3">
    <source>
        <dbReference type="EMBL" id="VVM07830.1"/>
    </source>
</evidence>
<dbReference type="OrthoDB" id="9759959at2"/>
<dbReference type="InterPro" id="IPR012341">
    <property type="entry name" value="6hp_glycosidase-like_sf"/>
</dbReference>
<feature type="domain" description="Mannosylglycerate hydrolase MGH1-like glycoside hydrolase" evidence="2">
    <location>
        <begin position="320"/>
        <end position="624"/>
    </location>
</feature>
<evidence type="ECO:0000259" key="1">
    <source>
        <dbReference type="Pfam" id="PF14742"/>
    </source>
</evidence>
<dbReference type="InterPro" id="IPR054491">
    <property type="entry name" value="MGH1-like_GH"/>
</dbReference>
<dbReference type="Proteomes" id="UP000381693">
    <property type="component" value="Unassembled WGS sequence"/>
</dbReference>
<dbReference type="Pfam" id="PF14742">
    <property type="entry name" value="GDE_N_bis"/>
    <property type="match status" value="1"/>
</dbReference>
<evidence type="ECO:0000313" key="4">
    <source>
        <dbReference type="Proteomes" id="UP000381693"/>
    </source>
</evidence>
<sequence>MSDETTLGKIGWGGPGSFRPEPEEAALGYAIQTAASLLPLLTLKHGDLFAICDRKGDIVSYRGLAEGLFYRDMRHLSYYYLTFCGEPPLLLSSSLRHDNALLTCDLTNPDIVDGEGRRILQHDLVHIRRSRFLWNGACWERLALRNFDEHLHRIELSIHFRVDFADIFEVRGSRRQRRGQRDPARVGTEEVLLRYVGLDGRGRTTRLRFDPQPLSLSPDSAVFSIELPSRGAGMVFVEIACEEESARRPVRPSFYASFLESRRALRAASRRAAAIVSSHAIFNEAICRSISDLGMLLTETKEGPYPYAGVPWFSTIFGRDALVTALETLWLDPEIARGVLSCLMITQAREEDPRCEAQPGKIVHEIRQGEMAELGEVPFRCYYGSIDATPLFVLLAGAYWERTHDRPTVEALWRAVEAAVFWIDQFGDRDGDGFVEYASQPSGGLVNQGWKDSHDAVFHAEGSFAPPPIALCEVQAYVYGARKAAAVLGRLFGKEEFALRQEAKAEELRQRFDAAFWDPQLGSYVLALDGKKRSCRVRTSNAGHALFSGIAYPERAAILAETLLENRFFSGWGIRTVAASETRYNPMSYHNGSVWPHDNAMIAHGLARYGFRKAAARIFEGLFAASTYIDLRRLPELFCGFPRRRGQGPTFYPIACSPQAWATAAPLFLLQSCLGLGFLPSPPTVFFDRPVLPPFLEEVTLERLSAGGSRVDVTLRRAGEEVAMQVLRREGPIQVTMTS</sequence>
<protein>
    <recommendedName>
        <fullName evidence="5">Amylo-alpha-1,6-glucosidase</fullName>
    </recommendedName>
</protein>
<name>A0A5E6MFE7_9BACT</name>
<comment type="caution">
    <text evidence="3">The sequence shown here is derived from an EMBL/GenBank/DDBJ whole genome shotgun (WGS) entry which is preliminary data.</text>
</comment>
<reference evidence="3" key="1">
    <citation type="submission" date="2019-09" db="EMBL/GenBank/DDBJ databases">
        <authorList>
            <person name="Cremers G."/>
        </authorList>
    </citation>
    <scope>NUCLEOTIDE SEQUENCE [LARGE SCALE GENOMIC DNA]</scope>
    <source>
        <strain evidence="3">3B</strain>
    </source>
</reference>
<gene>
    <name evidence="3" type="ORF">MAMC_01847</name>
</gene>
<keyword evidence="4" id="KW-1185">Reference proteome</keyword>
<feature type="domain" description="Putative glycogen debranching enzyme N-terminal" evidence="1">
    <location>
        <begin position="43"/>
        <end position="232"/>
    </location>
</feature>
<dbReference type="InterPro" id="IPR008928">
    <property type="entry name" value="6-hairpin_glycosidase_sf"/>
</dbReference>
<dbReference type="AlphaFoldDB" id="A0A5E6MFE7"/>
<dbReference type="GO" id="GO:0005975">
    <property type="term" value="P:carbohydrate metabolic process"/>
    <property type="evidence" value="ECO:0007669"/>
    <property type="project" value="InterPro"/>
</dbReference>
<evidence type="ECO:0000259" key="2">
    <source>
        <dbReference type="Pfam" id="PF22422"/>
    </source>
</evidence>